<evidence type="ECO:0000313" key="2">
    <source>
        <dbReference type="Proteomes" id="UP000319478"/>
    </source>
</evidence>
<gene>
    <name evidence="1" type="ORF">GHA01_28950</name>
</gene>
<name>A0ABQ0SID6_NOVHA</name>
<dbReference type="Proteomes" id="UP000319478">
    <property type="component" value="Unassembled WGS sequence"/>
</dbReference>
<comment type="caution">
    <text evidence="1">The sequence shown here is derived from an EMBL/GenBank/DDBJ whole genome shotgun (WGS) entry which is preliminary data.</text>
</comment>
<proteinExistence type="predicted"/>
<accession>A0ABQ0SID6</accession>
<sequence>MEIANLLITGRYYLGPDFLRNDVAKYALTRMVSDPGLSYFRYIAAKFCMLNDSRYETQLAELNQKAMQFIGDGLSRIKLEAEAYLMFCDILSAPDISIREKAKIFKDRFGGTPSNDLLKSVFDTIGFVDWTGVAIQHTLERKALRPVYTWS</sequence>
<evidence type="ECO:0000313" key="1">
    <source>
        <dbReference type="EMBL" id="GEC65046.1"/>
    </source>
</evidence>
<reference evidence="1 2" key="1">
    <citation type="submission" date="2019-06" db="EMBL/GenBank/DDBJ databases">
        <title>Whole genome shotgun sequence of Komagataeibacter hansenii NBRC 14820.</title>
        <authorList>
            <person name="Hosoyama A."/>
            <person name="Uohara A."/>
            <person name="Ohji S."/>
            <person name="Ichikawa N."/>
        </authorList>
    </citation>
    <scope>NUCLEOTIDE SEQUENCE [LARGE SCALE GENOMIC DNA]</scope>
    <source>
        <strain evidence="1 2">NBRC 14820</strain>
    </source>
</reference>
<keyword evidence="2" id="KW-1185">Reference proteome</keyword>
<organism evidence="1 2">
    <name type="scientific">Novacetimonas hansenii</name>
    <name type="common">Komagataeibacter hansenii</name>
    <dbReference type="NCBI Taxonomy" id="436"/>
    <lineage>
        <taxon>Bacteria</taxon>
        <taxon>Pseudomonadati</taxon>
        <taxon>Pseudomonadota</taxon>
        <taxon>Alphaproteobacteria</taxon>
        <taxon>Acetobacterales</taxon>
        <taxon>Acetobacteraceae</taxon>
        <taxon>Novacetimonas</taxon>
    </lineage>
</organism>
<dbReference type="EMBL" id="BJNN01000160">
    <property type="protein sequence ID" value="GEC65046.1"/>
    <property type="molecule type" value="Genomic_DNA"/>
</dbReference>
<protein>
    <submittedName>
        <fullName evidence="1">Uncharacterized protein</fullName>
    </submittedName>
</protein>